<dbReference type="InterPro" id="IPR018316">
    <property type="entry name" value="Tubulin/FtsZ_2-layer-sand-dom"/>
</dbReference>
<protein>
    <recommendedName>
        <fullName evidence="4 5">Cell division protein FtsZ</fullName>
    </recommendedName>
</protein>
<comment type="subcellular location">
    <subcellularLocation>
        <location evidence="4">Cytoplasm</location>
    </subcellularLocation>
    <text evidence="4">Assembles at midcell at the inner surface of the cytoplasmic membrane.</text>
</comment>
<dbReference type="InterPro" id="IPR020805">
    <property type="entry name" value="Cell_div_FtsZ_CS"/>
</dbReference>
<dbReference type="InterPro" id="IPR045061">
    <property type="entry name" value="FtsZ/CetZ"/>
</dbReference>
<feature type="domain" description="Tubulin/FtsZ GTPase" evidence="8">
    <location>
        <begin position="12"/>
        <end position="204"/>
    </location>
</feature>
<dbReference type="InterPro" id="IPR008280">
    <property type="entry name" value="Tub_FtsZ_C"/>
</dbReference>
<comment type="subunit">
    <text evidence="4">Homodimer. Polymerizes to form a dynamic ring structure in a strictly GTP-dependent manner. Interacts directly with several other division proteins.</text>
</comment>
<feature type="binding site" evidence="4">
    <location>
        <position position="186"/>
    </location>
    <ligand>
        <name>GTP</name>
        <dbReference type="ChEBI" id="CHEBI:37565"/>
    </ligand>
</feature>
<evidence type="ECO:0000256" key="6">
    <source>
        <dbReference type="RuleBase" id="RU000631"/>
    </source>
</evidence>
<keyword evidence="4 6" id="KW-0717">Septation</keyword>
<evidence type="ECO:0000256" key="2">
    <source>
        <dbReference type="ARBA" id="ARBA00022741"/>
    </source>
</evidence>
<comment type="function">
    <text evidence="4 6">Essential cell division protein that forms a contractile ring structure (Z ring) at the future cell division site. The regulation of the ring assembly controls the timing and the location of cell division. One of the functions of the FtsZ ring is to recruit other cell division proteins to the septum to produce a new cell wall between the dividing cells. Binds GTP and shows GTPase activity.</text>
</comment>
<dbReference type="PROSITE" id="PS00227">
    <property type="entry name" value="TUBULIN"/>
    <property type="match status" value="1"/>
</dbReference>
<feature type="binding site" evidence="4">
    <location>
        <position position="142"/>
    </location>
    <ligand>
        <name>GTP</name>
        <dbReference type="ChEBI" id="CHEBI:37565"/>
    </ligand>
</feature>
<dbReference type="Pfam" id="PF12327">
    <property type="entry name" value="FtsZ_C"/>
    <property type="match status" value="1"/>
</dbReference>
<comment type="similarity">
    <text evidence="1 4 6">Belongs to the FtsZ family.</text>
</comment>
<dbReference type="SUPFAM" id="SSF52490">
    <property type="entry name" value="Tubulin nucleotide-binding domain-like"/>
    <property type="match status" value="1"/>
</dbReference>
<keyword evidence="4 6" id="KW-0131">Cell cycle</keyword>
<dbReference type="PANTHER" id="PTHR30314">
    <property type="entry name" value="CELL DIVISION PROTEIN FTSZ-RELATED"/>
    <property type="match status" value="1"/>
</dbReference>
<dbReference type="EMBL" id="PFAJ01000062">
    <property type="protein sequence ID" value="PIR96782.1"/>
    <property type="molecule type" value="Genomic_DNA"/>
</dbReference>
<dbReference type="Gene3D" id="3.40.50.1440">
    <property type="entry name" value="Tubulin/FtsZ, GTPase domain"/>
    <property type="match status" value="1"/>
</dbReference>
<evidence type="ECO:0000256" key="5">
    <source>
        <dbReference type="NCBIfam" id="TIGR00065"/>
    </source>
</evidence>
<evidence type="ECO:0000259" key="8">
    <source>
        <dbReference type="SMART" id="SM00864"/>
    </source>
</evidence>
<dbReference type="Pfam" id="PF00091">
    <property type="entry name" value="Tubulin"/>
    <property type="match status" value="1"/>
</dbReference>
<dbReference type="GO" id="GO:0005525">
    <property type="term" value="F:GTP binding"/>
    <property type="evidence" value="ECO:0007669"/>
    <property type="project" value="UniProtKB-UniRule"/>
</dbReference>
<evidence type="ECO:0000313" key="10">
    <source>
        <dbReference type="EMBL" id="PIR96782.1"/>
    </source>
</evidence>
<feature type="domain" description="Tubulin/FtsZ 2-layer sandwich" evidence="9">
    <location>
        <begin position="206"/>
        <end position="323"/>
    </location>
</feature>
<dbReference type="GO" id="GO:0000917">
    <property type="term" value="P:division septum assembly"/>
    <property type="evidence" value="ECO:0007669"/>
    <property type="project" value="UniProtKB-KW"/>
</dbReference>
<evidence type="ECO:0000256" key="4">
    <source>
        <dbReference type="HAMAP-Rule" id="MF_00909"/>
    </source>
</evidence>
<dbReference type="PROSITE" id="PS01135">
    <property type="entry name" value="FTSZ_2"/>
    <property type="match status" value="1"/>
</dbReference>
<feature type="binding site" evidence="4">
    <location>
        <begin position="107"/>
        <end position="109"/>
    </location>
    <ligand>
        <name>GTP</name>
        <dbReference type="ChEBI" id="CHEBI:37565"/>
    </ligand>
</feature>
<evidence type="ECO:0000256" key="1">
    <source>
        <dbReference type="ARBA" id="ARBA00009690"/>
    </source>
</evidence>
<comment type="caution">
    <text evidence="10">The sequence shown here is derived from an EMBL/GenBank/DDBJ whole genome shotgun (WGS) entry which is preliminary data.</text>
</comment>
<dbReference type="SMART" id="SM00864">
    <property type="entry name" value="Tubulin"/>
    <property type="match status" value="1"/>
</dbReference>
<dbReference type="CDD" id="cd02201">
    <property type="entry name" value="FtsZ_type1"/>
    <property type="match status" value="1"/>
</dbReference>
<dbReference type="HAMAP" id="MF_00909">
    <property type="entry name" value="FtsZ"/>
    <property type="match status" value="1"/>
</dbReference>
<dbReference type="GO" id="GO:0043093">
    <property type="term" value="P:FtsZ-dependent cytokinesis"/>
    <property type="evidence" value="ECO:0007669"/>
    <property type="project" value="UniProtKB-UniRule"/>
</dbReference>
<name>A0A2H0VCF1_9BACT</name>
<sequence>MRITPKTQTFARIRVLGVGGSGHNAIHRMMQLGIDKVEFIAVNTDAQALGYSKADRKVHIGRRTTRGLGAGMNPEVGRASAEETKEEIQEVVKKSDMIFITCGLGGGTGSGASPVIAEIARKAGILTVAVVTRPFSFEGARRREIAEKAYEELKNKVDTIITIPNDRVLQIIDKKTPLLQAFRKVDDVLHQGVAGIAELVTVPGLINLDFADIKAVMEQAGSALMGIGVGKGETRAIDAARAAIGSPLLETSIDGAKGVLFNVTGGKSLSMYEVDEAAKYITKSVDPDAKIIFGAVIDEKMEDEVKITVVATGFGEGSRRKPVDSVAPVMSMEEKKEEQVSVTRKPMFSTKSLEEPAKQDEQDELDIPAFIRKKMK</sequence>
<evidence type="ECO:0000259" key="9">
    <source>
        <dbReference type="SMART" id="SM00865"/>
    </source>
</evidence>
<dbReference type="PANTHER" id="PTHR30314:SF3">
    <property type="entry name" value="MITOCHONDRIAL DIVISION PROTEIN FSZA"/>
    <property type="match status" value="1"/>
</dbReference>
<dbReference type="GO" id="GO:0005737">
    <property type="term" value="C:cytoplasm"/>
    <property type="evidence" value="ECO:0007669"/>
    <property type="project" value="UniProtKB-SubCell"/>
</dbReference>
<comment type="caution">
    <text evidence="4">Lacks conserved residue(s) required for the propagation of feature annotation.</text>
</comment>
<dbReference type="InterPro" id="IPR036525">
    <property type="entry name" value="Tubulin/FtsZ_GTPase_sf"/>
</dbReference>
<dbReference type="NCBIfam" id="TIGR00065">
    <property type="entry name" value="ftsZ"/>
    <property type="match status" value="1"/>
</dbReference>
<gene>
    <name evidence="4" type="primary">ftsZ</name>
    <name evidence="10" type="ORF">COT91_04755</name>
</gene>
<dbReference type="SUPFAM" id="SSF55307">
    <property type="entry name" value="Tubulin C-terminal domain-like"/>
    <property type="match status" value="1"/>
</dbReference>
<dbReference type="GO" id="GO:0005874">
    <property type="term" value="C:microtubule"/>
    <property type="evidence" value="ECO:0007669"/>
    <property type="project" value="InterPro"/>
</dbReference>
<keyword evidence="4 6" id="KW-0132">Cell division</keyword>
<dbReference type="InterPro" id="IPR003008">
    <property type="entry name" value="Tubulin_FtsZ_GTPase"/>
</dbReference>
<reference evidence="11" key="1">
    <citation type="submission" date="2017-09" db="EMBL/GenBank/DDBJ databases">
        <title>Depth-based differentiation of microbial function through sediment-hosted aquifers and enrichment of novel symbionts in the deep terrestrial subsurface.</title>
        <authorList>
            <person name="Probst A.J."/>
            <person name="Ladd B."/>
            <person name="Jarett J.K."/>
            <person name="Geller-Mcgrath D.E."/>
            <person name="Sieber C.M.K."/>
            <person name="Emerson J.B."/>
            <person name="Anantharaman K."/>
            <person name="Thomas B.C."/>
            <person name="Malmstrom R."/>
            <person name="Stieglmeier M."/>
            <person name="Klingl A."/>
            <person name="Woyke T."/>
            <person name="Ryan C.M."/>
            <person name="Banfield J.F."/>
        </authorList>
    </citation>
    <scope>NUCLEOTIDE SEQUENCE [LARGE SCALE GENOMIC DNA]</scope>
</reference>
<dbReference type="PRINTS" id="PR00423">
    <property type="entry name" value="CELLDVISFTSZ"/>
</dbReference>
<dbReference type="InterPro" id="IPR037103">
    <property type="entry name" value="Tubulin/FtsZ-like_C"/>
</dbReference>
<evidence type="ECO:0000313" key="11">
    <source>
        <dbReference type="Proteomes" id="UP000230557"/>
    </source>
</evidence>
<dbReference type="GO" id="GO:0003924">
    <property type="term" value="F:GTPase activity"/>
    <property type="evidence" value="ECO:0007669"/>
    <property type="project" value="UniProtKB-UniRule"/>
</dbReference>
<feature type="binding site" evidence="4">
    <location>
        <position position="138"/>
    </location>
    <ligand>
        <name>GTP</name>
        <dbReference type="ChEBI" id="CHEBI:37565"/>
    </ligand>
</feature>
<dbReference type="InterPro" id="IPR000158">
    <property type="entry name" value="Cell_div_FtsZ"/>
</dbReference>
<dbReference type="GO" id="GO:0051258">
    <property type="term" value="P:protein polymerization"/>
    <property type="evidence" value="ECO:0007669"/>
    <property type="project" value="UniProtKB-UniRule"/>
</dbReference>
<keyword evidence="2 4" id="KW-0547">Nucleotide-binding</keyword>
<evidence type="ECO:0000256" key="7">
    <source>
        <dbReference type="SAM" id="MobiDB-lite"/>
    </source>
</evidence>
<feature type="region of interest" description="Disordered" evidence="7">
    <location>
        <begin position="330"/>
        <end position="376"/>
    </location>
</feature>
<dbReference type="Proteomes" id="UP000230557">
    <property type="component" value="Unassembled WGS sequence"/>
</dbReference>
<accession>A0A2H0VCF1</accession>
<dbReference type="FunFam" id="3.40.50.1440:FF:000001">
    <property type="entry name" value="Cell division protein FtsZ"/>
    <property type="match status" value="1"/>
</dbReference>
<keyword evidence="4" id="KW-0963">Cytoplasm</keyword>
<keyword evidence="3 4" id="KW-0342">GTP-binding</keyword>
<dbReference type="Gene3D" id="3.30.1330.20">
    <property type="entry name" value="Tubulin/FtsZ, C-terminal domain"/>
    <property type="match status" value="1"/>
</dbReference>
<organism evidence="10 11">
    <name type="scientific">Candidatus Doudnabacteria bacterium CG10_big_fil_rev_8_21_14_0_10_41_10</name>
    <dbReference type="NCBI Taxonomy" id="1974551"/>
    <lineage>
        <taxon>Bacteria</taxon>
        <taxon>Candidatus Doudnaibacteriota</taxon>
    </lineage>
</organism>
<dbReference type="AlphaFoldDB" id="A0A2H0VCF1"/>
<dbReference type="SMART" id="SM00865">
    <property type="entry name" value="Tubulin_C"/>
    <property type="match status" value="1"/>
</dbReference>
<dbReference type="InterPro" id="IPR017975">
    <property type="entry name" value="Tubulin_CS"/>
</dbReference>
<proteinExistence type="inferred from homology"/>
<dbReference type="InterPro" id="IPR024757">
    <property type="entry name" value="FtsZ_C"/>
</dbReference>
<dbReference type="GO" id="GO:0007017">
    <property type="term" value="P:microtubule-based process"/>
    <property type="evidence" value="ECO:0007669"/>
    <property type="project" value="InterPro"/>
</dbReference>
<dbReference type="GO" id="GO:0032153">
    <property type="term" value="C:cell division site"/>
    <property type="evidence" value="ECO:0007669"/>
    <property type="project" value="UniProtKB-UniRule"/>
</dbReference>
<evidence type="ECO:0000256" key="3">
    <source>
        <dbReference type="ARBA" id="ARBA00023134"/>
    </source>
</evidence>